<comment type="caution">
    <text evidence="2">The sequence shown here is derived from an EMBL/GenBank/DDBJ whole genome shotgun (WGS) entry which is preliminary data.</text>
</comment>
<reference evidence="2 3" key="1">
    <citation type="submission" date="2018-02" db="EMBL/GenBank/DDBJ databases">
        <title>Genome sequence of the basidiomycete white-rot fungus Phlebia centrifuga.</title>
        <authorList>
            <person name="Granchi Z."/>
            <person name="Peng M."/>
            <person name="de Vries R.P."/>
            <person name="Hilden K."/>
            <person name="Makela M.R."/>
            <person name="Grigoriev I."/>
            <person name="Riley R."/>
        </authorList>
    </citation>
    <scope>NUCLEOTIDE SEQUENCE [LARGE SCALE GENOMIC DNA]</scope>
    <source>
        <strain evidence="2 3">FBCC195</strain>
    </source>
</reference>
<dbReference type="STRING" id="98765.A0A2R6QIT1"/>
<dbReference type="AlphaFoldDB" id="A0A2R6QIT1"/>
<keyword evidence="1" id="KW-0812">Transmembrane</keyword>
<dbReference type="PANTHER" id="PTHR35043">
    <property type="entry name" value="TRANSCRIPTION FACTOR DOMAIN-CONTAINING PROTEIN"/>
    <property type="match status" value="1"/>
</dbReference>
<feature type="transmembrane region" description="Helical" evidence="1">
    <location>
        <begin position="313"/>
        <end position="337"/>
    </location>
</feature>
<evidence type="ECO:0000313" key="2">
    <source>
        <dbReference type="EMBL" id="PSS08908.1"/>
    </source>
</evidence>
<dbReference type="PANTHER" id="PTHR35043:SF7">
    <property type="entry name" value="TRANSCRIPTION FACTOR DOMAIN-CONTAINING PROTEIN"/>
    <property type="match status" value="1"/>
</dbReference>
<accession>A0A2R6QIT1</accession>
<proteinExistence type="predicted"/>
<dbReference type="OrthoDB" id="3029001at2759"/>
<feature type="transmembrane region" description="Helical" evidence="1">
    <location>
        <begin position="349"/>
        <end position="371"/>
    </location>
</feature>
<name>A0A2R6QIT1_9APHY</name>
<evidence type="ECO:0000256" key="1">
    <source>
        <dbReference type="SAM" id="Phobius"/>
    </source>
</evidence>
<sequence length="398" mass="44527">MGGFVFDASAEPKFLPNSYTRAVLTPEGLQELLKHDPELIPDLSDEVIMDKSKADGLAKGLLLLQAFWFCINCLSRLAQSLPLSLLEVTTLAHALCTLFTYILWWHKPLSIREPTLISGDRAREICAFMWMASRIEQYHLFGVTTFTGPSELDIAMGPYEKNQQMASVLASQLTSSPWDRLPRDMAALHSRINPDSNFPRYSKHKVRQLLESTSGAWYSRHWRAYMEKVSLTPVDKERWALASKAFLRYDPTTSSTQLVTAETQSHGEIGLDESEPEVPIKPFLAAALLTAVYGAPHIAAWNAPFPSHLQQVLWHSAAVVVTITGTLASILGLALGDTGITIIDFFKDIIVRSLILILPILYTISSAYLIVESFIQLSHLPPETYQIPSWSNYIPHFS</sequence>
<gene>
    <name evidence="2" type="ORF">PHLCEN_2v3398</name>
</gene>
<keyword evidence="3" id="KW-1185">Reference proteome</keyword>
<dbReference type="Proteomes" id="UP000186601">
    <property type="component" value="Unassembled WGS sequence"/>
</dbReference>
<protein>
    <submittedName>
        <fullName evidence="2">Uncharacterized protein</fullName>
    </submittedName>
</protein>
<keyword evidence="1" id="KW-0472">Membrane</keyword>
<keyword evidence="1" id="KW-1133">Transmembrane helix</keyword>
<evidence type="ECO:0000313" key="3">
    <source>
        <dbReference type="Proteomes" id="UP000186601"/>
    </source>
</evidence>
<dbReference type="EMBL" id="MLYV02000328">
    <property type="protein sequence ID" value="PSS08908.1"/>
    <property type="molecule type" value="Genomic_DNA"/>
</dbReference>
<organism evidence="2 3">
    <name type="scientific">Hermanssonia centrifuga</name>
    <dbReference type="NCBI Taxonomy" id="98765"/>
    <lineage>
        <taxon>Eukaryota</taxon>
        <taxon>Fungi</taxon>
        <taxon>Dikarya</taxon>
        <taxon>Basidiomycota</taxon>
        <taxon>Agaricomycotina</taxon>
        <taxon>Agaricomycetes</taxon>
        <taxon>Polyporales</taxon>
        <taxon>Meruliaceae</taxon>
        <taxon>Hermanssonia</taxon>
    </lineage>
</organism>